<evidence type="ECO:0000256" key="1">
    <source>
        <dbReference type="SAM" id="MobiDB-lite"/>
    </source>
</evidence>
<dbReference type="AlphaFoldDB" id="F4WWM3"/>
<organism evidence="3">
    <name type="scientific">Acromyrmex echinatior</name>
    <name type="common">Panamanian leafcutter ant</name>
    <name type="synonym">Acromyrmex octospinosus echinatior</name>
    <dbReference type="NCBI Taxonomy" id="103372"/>
    <lineage>
        <taxon>Eukaryota</taxon>
        <taxon>Metazoa</taxon>
        <taxon>Ecdysozoa</taxon>
        <taxon>Arthropoda</taxon>
        <taxon>Hexapoda</taxon>
        <taxon>Insecta</taxon>
        <taxon>Pterygota</taxon>
        <taxon>Neoptera</taxon>
        <taxon>Endopterygota</taxon>
        <taxon>Hymenoptera</taxon>
        <taxon>Apocrita</taxon>
        <taxon>Aculeata</taxon>
        <taxon>Formicoidea</taxon>
        <taxon>Formicidae</taxon>
        <taxon>Myrmicinae</taxon>
        <taxon>Acromyrmex</taxon>
    </lineage>
</organism>
<feature type="region of interest" description="Disordered" evidence="1">
    <location>
        <begin position="223"/>
        <end position="247"/>
    </location>
</feature>
<feature type="compositionally biased region" description="Polar residues" evidence="1">
    <location>
        <begin position="228"/>
        <end position="247"/>
    </location>
</feature>
<dbReference type="InParanoid" id="F4WWM3"/>
<dbReference type="Proteomes" id="UP000007755">
    <property type="component" value="Unassembled WGS sequence"/>
</dbReference>
<gene>
    <name evidence="2" type="ORF">G5I_10340</name>
</gene>
<evidence type="ECO:0000313" key="3">
    <source>
        <dbReference type="Proteomes" id="UP000007755"/>
    </source>
</evidence>
<proteinExistence type="predicted"/>
<evidence type="ECO:0000313" key="2">
    <source>
        <dbReference type="EMBL" id="EGI61345.1"/>
    </source>
</evidence>
<name>F4WWM3_ACREC</name>
<reference evidence="2" key="1">
    <citation type="submission" date="2011-02" db="EMBL/GenBank/DDBJ databases">
        <title>The genome of the leaf-cutting ant Acromyrmex echinatior suggests key adaptations to social evolution and fungus farming.</title>
        <authorList>
            <person name="Nygaard S."/>
            <person name="Zhang G."/>
        </authorList>
    </citation>
    <scope>NUCLEOTIDE SEQUENCE</scope>
</reference>
<sequence length="247" mass="27848">MSEISIDSVSDEEERVPIGTDSLPMRSRIMSRIKDRIKSFLEDDNESPILLSKDIESSQLTFRVGTERSVSDDGGGRHIVPRYGARVSRDLTAVTKQRPNDQVETARISCEPRKQLVSTQIQLSTGSASFLPPEALPRFAFRINEDYMKKVDLIYEPREVVPRTHLHDSFGKSALFKEIKNETGFVFDHVVIVFLVSFYCRDILAKSNLLSWTQWATSLGGTDDISRNNHNNPHSILSASSNDTTSE</sequence>
<keyword evidence="3" id="KW-1185">Reference proteome</keyword>
<dbReference type="EMBL" id="GL888412">
    <property type="protein sequence ID" value="EGI61345.1"/>
    <property type="molecule type" value="Genomic_DNA"/>
</dbReference>
<accession>F4WWM3</accession>
<protein>
    <submittedName>
        <fullName evidence="2">Uncharacterized protein</fullName>
    </submittedName>
</protein>